<feature type="compositionally biased region" description="Pro residues" evidence="9">
    <location>
        <begin position="267"/>
        <end position="276"/>
    </location>
</feature>
<feature type="domain" description="PHD-type" evidence="10">
    <location>
        <begin position="780"/>
        <end position="831"/>
    </location>
</feature>
<dbReference type="InterPro" id="IPR011011">
    <property type="entry name" value="Znf_FYVE_PHD"/>
</dbReference>
<feature type="compositionally biased region" description="Low complexity" evidence="9">
    <location>
        <begin position="843"/>
        <end position="855"/>
    </location>
</feature>
<feature type="region of interest" description="Disordered" evidence="9">
    <location>
        <begin position="227"/>
        <end position="337"/>
    </location>
</feature>
<dbReference type="InterPro" id="IPR006565">
    <property type="entry name" value="BTP"/>
</dbReference>
<feature type="region of interest" description="Disordered" evidence="9">
    <location>
        <begin position="142"/>
        <end position="198"/>
    </location>
</feature>
<evidence type="ECO:0000259" key="10">
    <source>
        <dbReference type="PROSITE" id="PS50016"/>
    </source>
</evidence>
<feature type="compositionally biased region" description="Basic and acidic residues" evidence="9">
    <location>
        <begin position="630"/>
        <end position="647"/>
    </location>
</feature>
<dbReference type="CDD" id="cd15522">
    <property type="entry name" value="PHD_TAF3"/>
    <property type="match status" value="1"/>
</dbReference>
<dbReference type="GO" id="GO:0002039">
    <property type="term" value="F:p53 binding"/>
    <property type="evidence" value="ECO:0007669"/>
    <property type="project" value="TreeGrafter"/>
</dbReference>
<dbReference type="InterPro" id="IPR009072">
    <property type="entry name" value="Histone-fold"/>
</dbReference>
<evidence type="ECO:0000256" key="8">
    <source>
        <dbReference type="PROSITE-ProRule" id="PRU00146"/>
    </source>
</evidence>
<evidence type="ECO:0000256" key="6">
    <source>
        <dbReference type="ARBA" id="ARBA00023163"/>
    </source>
</evidence>
<dbReference type="Proteomes" id="UP001177023">
    <property type="component" value="Unassembled WGS sequence"/>
</dbReference>
<evidence type="ECO:0000256" key="5">
    <source>
        <dbReference type="ARBA" id="ARBA00023015"/>
    </source>
</evidence>
<dbReference type="InterPro" id="IPR019786">
    <property type="entry name" value="Zinc_finger_PHD-type_CS"/>
</dbReference>
<evidence type="ECO:0000256" key="4">
    <source>
        <dbReference type="ARBA" id="ARBA00022833"/>
    </source>
</evidence>
<dbReference type="GO" id="GO:0005669">
    <property type="term" value="C:transcription factor TFIID complex"/>
    <property type="evidence" value="ECO:0007669"/>
    <property type="project" value="TreeGrafter"/>
</dbReference>
<dbReference type="SMART" id="SM00249">
    <property type="entry name" value="PHD"/>
    <property type="match status" value="1"/>
</dbReference>
<dbReference type="PANTHER" id="PTHR46452:SF1">
    <property type="entry name" value="TRANSCRIPTION INITIATION FACTOR TFIID SUBUNIT 3"/>
    <property type="match status" value="1"/>
</dbReference>
<dbReference type="PANTHER" id="PTHR46452">
    <property type="entry name" value="TRANSCRIPTION INITIATION FACTOR TFIID SUBUNIT 3"/>
    <property type="match status" value="1"/>
</dbReference>
<organism evidence="11 12">
    <name type="scientific">Mesorhabditis spiculigera</name>
    <dbReference type="NCBI Taxonomy" id="96644"/>
    <lineage>
        <taxon>Eukaryota</taxon>
        <taxon>Metazoa</taxon>
        <taxon>Ecdysozoa</taxon>
        <taxon>Nematoda</taxon>
        <taxon>Chromadorea</taxon>
        <taxon>Rhabditida</taxon>
        <taxon>Rhabditina</taxon>
        <taxon>Rhabditomorpha</taxon>
        <taxon>Rhabditoidea</taxon>
        <taxon>Rhabditidae</taxon>
        <taxon>Mesorhabditinae</taxon>
        <taxon>Mesorhabditis</taxon>
    </lineage>
</organism>
<gene>
    <name evidence="11" type="ORF">MSPICULIGERA_LOCUS9960</name>
</gene>
<feature type="region of interest" description="Disordered" evidence="9">
    <location>
        <begin position="835"/>
        <end position="855"/>
    </location>
</feature>
<evidence type="ECO:0000313" key="12">
    <source>
        <dbReference type="Proteomes" id="UP001177023"/>
    </source>
</evidence>
<dbReference type="PROSITE" id="PS50016">
    <property type="entry name" value="ZF_PHD_2"/>
    <property type="match status" value="1"/>
</dbReference>
<keyword evidence="5" id="KW-0805">Transcription regulation</keyword>
<feature type="compositionally biased region" description="Low complexity" evidence="9">
    <location>
        <begin position="564"/>
        <end position="575"/>
    </location>
</feature>
<keyword evidence="4" id="KW-0862">Zinc</keyword>
<sequence length="855" mass="92571">MSSTEAYAMQMMARSTARVLDIFNFTTVSRDSLNALADLSRRYIERLCVESKLFMEHGGRTLCDPEDVQCAMGRLNIHGTDLHEYMTKVRVDLSTQRGATIPVSFEQRPMPKLPTYLPQHCSISMTCPSEKEIEQRRADQGPILPCLPSLHHDTNANDVNRPSTSTPLPSVLPPPPLATPSPAKPQPSSQSVAEKKEGHDDLWDFSTCDTISLGVASKSQTNVVSRFDKAIRRRQSPIPSSSTPKKGKARDLINNHTSGVKSARSSPVPPHSPSSPAPSTSGMGGKKYDSSPNLKEMENGPPKLSVNRLKKLEKKRPVSPLVSQHPPNIINNSNGTAASSSTAAAAAALAALIPNASNLLKEIHQMPALLPEEIVPQLLNTYFPDRNAPTPPYRYEEPCDEPPPVLPVSQPKPKKEKKDKTKKDKSWTHHQRPGSSSSTNREIREEPPKLEPATTIRLGCSPSTSFPVAESAARATPPRPADLPPLKKEEYDSDATIPMLTDGGDLPIGDMPTTFPLNISMKDSPARPPDSTAEKEAKKERRDKENGHVKSIDKLPPIKIKLLSPSTSSDPSTTPARGAGTPGQEPLKIRIKPIAQESPVPSTSTVSTTAAAESSSTSRPSSGMGVVQPKHIDRSVDRPRVKTKGELKALPPLFAVDTRIVKPTTPNNPRSSTSTPVPPVAARNSPVPPIVLKSREKEKINTPTTSTPAKASTASVKKETPPKPSPSTAQPHVEAKKKAEPVKKQPAKKKEVKSRASVDLTEDEDEAPVKGKANGDDPQVWICPVCSVAYADGANMVGCDTCDDWYHWACVGITVEPPAEQQWFCDKCTKKRSESKVEKRKGSSIGAAAAAKKRK</sequence>
<evidence type="ECO:0000256" key="3">
    <source>
        <dbReference type="ARBA" id="ARBA00022771"/>
    </source>
</evidence>
<evidence type="ECO:0000313" key="11">
    <source>
        <dbReference type="EMBL" id="CAJ0571556.1"/>
    </source>
</evidence>
<reference evidence="11" key="1">
    <citation type="submission" date="2023-06" db="EMBL/GenBank/DDBJ databases">
        <authorList>
            <person name="Delattre M."/>
        </authorList>
    </citation>
    <scope>NUCLEOTIDE SEQUENCE</scope>
    <source>
        <strain evidence="11">AF72</strain>
    </source>
</reference>
<dbReference type="InterPro" id="IPR019787">
    <property type="entry name" value="Znf_PHD-finger"/>
</dbReference>
<feature type="non-terminal residue" evidence="11">
    <location>
        <position position="1"/>
    </location>
</feature>
<dbReference type="InterPro" id="IPR013083">
    <property type="entry name" value="Znf_RING/FYVE/PHD"/>
</dbReference>
<dbReference type="SUPFAM" id="SSF57903">
    <property type="entry name" value="FYVE/PHD zinc finger"/>
    <property type="match status" value="1"/>
</dbReference>
<evidence type="ECO:0000256" key="7">
    <source>
        <dbReference type="ARBA" id="ARBA00023242"/>
    </source>
</evidence>
<dbReference type="Gene3D" id="1.10.20.10">
    <property type="entry name" value="Histone, subunit A"/>
    <property type="match status" value="1"/>
</dbReference>
<feature type="compositionally biased region" description="Low complexity" evidence="9">
    <location>
        <begin position="328"/>
        <end position="337"/>
    </location>
</feature>
<keyword evidence="3 8" id="KW-0863">Zinc-finger</keyword>
<dbReference type="InterPro" id="IPR001965">
    <property type="entry name" value="Znf_PHD"/>
</dbReference>
<dbReference type="Gene3D" id="3.30.40.10">
    <property type="entry name" value="Zinc/RING finger domain, C3HC4 (zinc finger)"/>
    <property type="match status" value="1"/>
</dbReference>
<feature type="compositionally biased region" description="Pro residues" evidence="9">
    <location>
        <begin position="170"/>
        <end position="185"/>
    </location>
</feature>
<protein>
    <recommendedName>
        <fullName evidence="10">PHD-type domain-containing protein</fullName>
    </recommendedName>
</protein>
<feature type="compositionally biased region" description="Basic and acidic residues" evidence="9">
    <location>
        <begin position="733"/>
        <end position="743"/>
    </location>
</feature>
<comment type="subcellular location">
    <subcellularLocation>
        <location evidence="1">Nucleus</location>
    </subcellularLocation>
</comment>
<evidence type="ECO:0000256" key="9">
    <source>
        <dbReference type="SAM" id="MobiDB-lite"/>
    </source>
</evidence>
<proteinExistence type="predicted"/>
<feature type="compositionally biased region" description="Low complexity" evidence="9">
    <location>
        <begin position="702"/>
        <end position="715"/>
    </location>
</feature>
<dbReference type="GO" id="GO:0046982">
    <property type="term" value="F:protein heterodimerization activity"/>
    <property type="evidence" value="ECO:0007669"/>
    <property type="project" value="InterPro"/>
</dbReference>
<keyword evidence="6" id="KW-0804">Transcription</keyword>
<feature type="compositionally biased region" description="Basic and acidic residues" evidence="9">
    <location>
        <begin position="416"/>
        <end position="427"/>
    </location>
</feature>
<keyword evidence="12" id="KW-1185">Reference proteome</keyword>
<feature type="region of interest" description="Disordered" evidence="9">
    <location>
        <begin position="389"/>
        <end position="775"/>
    </location>
</feature>
<dbReference type="GO" id="GO:0045944">
    <property type="term" value="P:positive regulation of transcription by RNA polymerase II"/>
    <property type="evidence" value="ECO:0007669"/>
    <property type="project" value="TreeGrafter"/>
</dbReference>
<dbReference type="PROSITE" id="PS01359">
    <property type="entry name" value="ZF_PHD_1"/>
    <property type="match status" value="1"/>
</dbReference>
<feature type="compositionally biased region" description="Basic and acidic residues" evidence="9">
    <location>
        <begin position="532"/>
        <end position="553"/>
    </location>
</feature>
<name>A0AA36FYK3_9BILA</name>
<feature type="compositionally biased region" description="Low complexity" evidence="9">
    <location>
        <begin position="663"/>
        <end position="675"/>
    </location>
</feature>
<dbReference type="Pfam" id="PF00628">
    <property type="entry name" value="PHD"/>
    <property type="match status" value="1"/>
</dbReference>
<dbReference type="SUPFAM" id="SSF47113">
    <property type="entry name" value="Histone-fold"/>
    <property type="match status" value="1"/>
</dbReference>
<dbReference type="GO" id="GO:0008270">
    <property type="term" value="F:zinc ion binding"/>
    <property type="evidence" value="ECO:0007669"/>
    <property type="project" value="UniProtKB-KW"/>
</dbReference>
<dbReference type="AlphaFoldDB" id="A0AA36FYK3"/>
<keyword evidence="2" id="KW-0479">Metal-binding</keyword>
<evidence type="ECO:0000256" key="1">
    <source>
        <dbReference type="ARBA" id="ARBA00004123"/>
    </source>
</evidence>
<accession>A0AA36FYK3</accession>
<dbReference type="EMBL" id="CATQJA010002570">
    <property type="protein sequence ID" value="CAJ0571556.1"/>
    <property type="molecule type" value="Genomic_DNA"/>
</dbReference>
<evidence type="ECO:0000256" key="2">
    <source>
        <dbReference type="ARBA" id="ARBA00022723"/>
    </source>
</evidence>
<feature type="compositionally biased region" description="Low complexity" evidence="9">
    <location>
        <begin position="597"/>
        <end position="622"/>
    </location>
</feature>
<dbReference type="CDD" id="cd00076">
    <property type="entry name" value="HFD_SF"/>
    <property type="match status" value="1"/>
</dbReference>
<dbReference type="Pfam" id="PF07524">
    <property type="entry name" value="Bromo_TP"/>
    <property type="match status" value="1"/>
</dbReference>
<keyword evidence="7" id="KW-0539">Nucleus</keyword>
<comment type="caution">
    <text evidence="11">The sequence shown here is derived from an EMBL/GenBank/DDBJ whole genome shotgun (WGS) entry which is preliminary data.</text>
</comment>